<accession>A0A3A1NF24</accession>
<keyword evidence="1" id="KW-0732">Signal</keyword>
<dbReference type="Gene3D" id="2.60.40.10">
    <property type="entry name" value="Immunoglobulins"/>
    <property type="match status" value="1"/>
</dbReference>
<evidence type="ECO:0000313" key="5">
    <source>
        <dbReference type="Proteomes" id="UP000266691"/>
    </source>
</evidence>
<dbReference type="NCBIfam" id="TIGR04183">
    <property type="entry name" value="Por_Secre_tail"/>
    <property type="match status" value="1"/>
</dbReference>
<evidence type="ECO:0000259" key="2">
    <source>
        <dbReference type="Pfam" id="PF18962"/>
    </source>
</evidence>
<reference evidence="4 6" key="2">
    <citation type="submission" date="2019-07" db="EMBL/GenBank/DDBJ databases">
        <title>Draft genome of two Muricauda strains isolated from deep sea.</title>
        <authorList>
            <person name="Sun C."/>
        </authorList>
    </citation>
    <scope>NUCLEOTIDE SEQUENCE [LARGE SCALE GENOMIC DNA]</scope>
    <source>
        <strain evidence="4 6">72</strain>
    </source>
</reference>
<dbReference type="AlphaFoldDB" id="A0A3A1NF24"/>
<keyword evidence="6" id="KW-1185">Reference proteome</keyword>
<dbReference type="InterPro" id="IPR026444">
    <property type="entry name" value="Secre_tail"/>
</dbReference>
<dbReference type="Pfam" id="PF18962">
    <property type="entry name" value="Por_Secre_tail"/>
    <property type="match status" value="1"/>
</dbReference>
<gene>
    <name evidence="3" type="ORF">D2V05_18355</name>
    <name evidence="4" type="ORF">FQ017_18195</name>
</gene>
<dbReference type="InterPro" id="IPR025667">
    <property type="entry name" value="SprB_repeat"/>
</dbReference>
<evidence type="ECO:0000256" key="1">
    <source>
        <dbReference type="ARBA" id="ARBA00022729"/>
    </source>
</evidence>
<dbReference type="InterPro" id="IPR013783">
    <property type="entry name" value="Ig-like_fold"/>
</dbReference>
<evidence type="ECO:0000313" key="4">
    <source>
        <dbReference type="EMBL" id="TXJ90945.1"/>
    </source>
</evidence>
<dbReference type="OrthoDB" id="7794186at2"/>
<name>A0A3A1NF24_9FLAO</name>
<dbReference type="Proteomes" id="UP000266691">
    <property type="component" value="Unassembled WGS sequence"/>
</dbReference>
<feature type="domain" description="Secretion system C-terminal sorting" evidence="2">
    <location>
        <begin position="1082"/>
        <end position="1157"/>
    </location>
</feature>
<comment type="caution">
    <text evidence="3">The sequence shown here is derived from an EMBL/GenBank/DDBJ whole genome shotgun (WGS) entry which is preliminary data.</text>
</comment>
<evidence type="ECO:0000313" key="6">
    <source>
        <dbReference type="Proteomes" id="UP000321621"/>
    </source>
</evidence>
<sequence length="1159" mass="127081">MTKRILIFLGYLFFTGLVFSQQNAVYTISAYYSYYHQVDGNTTTAGSSAYVALNNGQGNYIGETYITSEENLDLTYYRYRSYSFVAVNPANSTNYCNENVMSYTDEFLNQMVPYCDARIDLQDRSVSLGKTVEYGNKNNVELLGTYSALNCYAKSWLLPYEPDSEIPIGYCDYIFERDGFQIEGGQWEYLVNQENVDDEWKPIEDDQIKSLFPLKITAEELDESIQEDLKSLGSIMLRFRLTAQGSGQSNRFKQGMNDSGILNSLSSPQHRLIGPFTVDVSPCIPVLDPLVNPNPAPISPTCNGGQDGGFKITFDQELGDDEKMQIIVYKKTGPNQYAQDQEDSNKDLKTIDFNGKTYIFKGTALKAGNYGVKWMVGPIQENAFSVVESDFVDITIIEPSAVTIVNPVIHNVTCEGVSDGEITITPSGGTPPYAYDWKKNGNSFPLPQGSTNTHLVNLQEGAYSVFITDAHNCGSEVLEFLVDATYSSPKLDSYQVFQPGTSPNYLPTGSILIGNIIDGSGDYTLHWKKDGLDFQPQNPMNPSGLESGTYTLTIEDNVQGCFSEEYAVIIIELDPLTIEFTETMGITCEGDMGILKAQGVGGTNSYAYLWSTGEQTQSINVGQGLYSVTVTDTGDESLEAFYEFNYANPLLTVVENKTNVICKGEATGSIGLEISGGTGGPYSVTWLDAPIEGPLRTDLPAGNYVYFVSDENCQISNEGVGITIAEPEAFFTVSKVSQSNISLNGESDGTSSISLEHGTSPYIFEWSKNDEPFQPSEESTETNLVGLEVGSYQVMVTDANGCNATLEQPIIITEPDPLAIVDMIATPVNCKGDNTGTITAMVTGIPPFTYHWVKQGDVSFSASNQKTISDLSSGTYILFLKDASVVPQISSLIEITEPDSALEVQVIPYPTTCFTGKKGSAQIMANGGSAPYLYSIDRGVSFQSEPIFNDLESGTYDILITDMNQCEYTSSITIGLPGQSNADFAITSRAFVDESVLAVDLSYPVPDQVEWVIPEEAIVLSKDADQLEIAFQQPGEYEVGIKVYRDDCLSTETKTIVILESDGTIPKDQQESKDDHIEHFVLYPNPTNGKFMVDIVLREPSSVGLQVFGLANNTLIRHEQVFGSDSYQIPMDISGLPSGLYVVVMETQFGYSLQKVILK</sequence>
<dbReference type="EMBL" id="QXFI01000036">
    <property type="protein sequence ID" value="RIV42060.1"/>
    <property type="molecule type" value="Genomic_DNA"/>
</dbReference>
<evidence type="ECO:0000313" key="3">
    <source>
        <dbReference type="EMBL" id="RIV42060.1"/>
    </source>
</evidence>
<reference evidence="3 5" key="1">
    <citation type="submission" date="2018-08" db="EMBL/GenBank/DDBJ databases">
        <title>Proposal of Muricauda 72 sp.nov. and Muricauda NH166 sp.nov., isolated from seawater.</title>
        <authorList>
            <person name="Cheng H."/>
            <person name="Wu Y.-H."/>
            <person name="Guo L.-L."/>
            <person name="Xu X.-W."/>
        </authorList>
    </citation>
    <scope>NUCLEOTIDE SEQUENCE [LARGE SCALE GENOMIC DNA]</scope>
    <source>
        <strain evidence="3 5">72</strain>
    </source>
</reference>
<organism evidence="3 5">
    <name type="scientific">Flagellimonas pelagia</name>
    <dbReference type="NCBI Taxonomy" id="2306998"/>
    <lineage>
        <taxon>Bacteria</taxon>
        <taxon>Pseudomonadati</taxon>
        <taxon>Bacteroidota</taxon>
        <taxon>Flavobacteriia</taxon>
        <taxon>Flavobacteriales</taxon>
        <taxon>Flavobacteriaceae</taxon>
        <taxon>Flagellimonas</taxon>
    </lineage>
</organism>
<proteinExistence type="predicted"/>
<dbReference type="Proteomes" id="UP000321621">
    <property type="component" value="Unassembled WGS sequence"/>
</dbReference>
<dbReference type="Pfam" id="PF13573">
    <property type="entry name" value="SprB"/>
    <property type="match status" value="4"/>
</dbReference>
<protein>
    <submittedName>
        <fullName evidence="3">T9SS C-terminal target domain-containing protein</fullName>
    </submittedName>
    <submittedName>
        <fullName evidence="4">T9SS type A sorting domain-containing protein</fullName>
    </submittedName>
</protein>
<dbReference type="EMBL" id="VNWK01000036">
    <property type="protein sequence ID" value="TXJ90945.1"/>
    <property type="molecule type" value="Genomic_DNA"/>
</dbReference>